<keyword evidence="5" id="KW-1185">Reference proteome</keyword>
<name>A0ABU7JUM4_9NOCA</name>
<organism evidence="4 5">
    <name type="scientific">Rhodococcus chondri</name>
    <dbReference type="NCBI Taxonomy" id="3065941"/>
    <lineage>
        <taxon>Bacteria</taxon>
        <taxon>Bacillati</taxon>
        <taxon>Actinomycetota</taxon>
        <taxon>Actinomycetes</taxon>
        <taxon>Mycobacteriales</taxon>
        <taxon>Nocardiaceae</taxon>
        <taxon>Rhodococcus</taxon>
    </lineage>
</organism>
<evidence type="ECO:0000313" key="5">
    <source>
        <dbReference type="Proteomes" id="UP001331936"/>
    </source>
</evidence>
<gene>
    <name evidence="4" type="ORF">Q8814_15800</name>
</gene>
<evidence type="ECO:0000313" key="4">
    <source>
        <dbReference type="EMBL" id="MEE2033565.1"/>
    </source>
</evidence>
<dbReference type="PANTHER" id="PTHR33238">
    <property type="entry name" value="IRON (METAL) DEPENDENT REPRESSOR, DTXR FAMILY"/>
    <property type="match status" value="1"/>
</dbReference>
<accession>A0ABU7JUM4</accession>
<comment type="subunit">
    <text evidence="2">Homodimer.</text>
</comment>
<dbReference type="InterPro" id="IPR036388">
    <property type="entry name" value="WH-like_DNA-bd_sf"/>
</dbReference>
<dbReference type="SUPFAM" id="SSF47979">
    <property type="entry name" value="Iron-dependent repressor protein, dimerization domain"/>
    <property type="match status" value="1"/>
</dbReference>
<dbReference type="RefSeq" id="WP_200360310.1">
    <property type="nucleotide sequence ID" value="NZ_JAUZMZ010000088.1"/>
</dbReference>
<evidence type="ECO:0000256" key="2">
    <source>
        <dbReference type="ARBA" id="ARBA00011738"/>
    </source>
</evidence>
<evidence type="ECO:0000256" key="1">
    <source>
        <dbReference type="ARBA" id="ARBA00004496"/>
    </source>
</evidence>
<protein>
    <submittedName>
        <fullName evidence="4">Metal-dependent transcriptional regulator</fullName>
    </submittedName>
</protein>
<dbReference type="InterPro" id="IPR050536">
    <property type="entry name" value="DtxR_MntR_Metal-Reg"/>
</dbReference>
<dbReference type="InterPro" id="IPR001367">
    <property type="entry name" value="Fe_dep_repressor"/>
</dbReference>
<dbReference type="InterPro" id="IPR036390">
    <property type="entry name" value="WH_DNA-bd_sf"/>
</dbReference>
<comment type="subcellular location">
    <subcellularLocation>
        <location evidence="1">Cytoplasm</location>
    </subcellularLocation>
</comment>
<comment type="caution">
    <text evidence="4">The sequence shown here is derived from an EMBL/GenBank/DDBJ whole genome shotgun (WGS) entry which is preliminary data.</text>
</comment>
<proteinExistence type="predicted"/>
<evidence type="ECO:0000259" key="3">
    <source>
        <dbReference type="Pfam" id="PF02742"/>
    </source>
</evidence>
<feature type="domain" description="Iron dependent repressor metal binding and dimerisation" evidence="3">
    <location>
        <begin position="83"/>
        <end position="151"/>
    </location>
</feature>
<dbReference type="Pfam" id="PF02742">
    <property type="entry name" value="Fe_dep_repr_C"/>
    <property type="match status" value="1"/>
</dbReference>
<dbReference type="EMBL" id="JAUZMZ010000088">
    <property type="protein sequence ID" value="MEE2033565.1"/>
    <property type="molecule type" value="Genomic_DNA"/>
</dbReference>
<reference evidence="4 5" key="1">
    <citation type="submission" date="2023-08" db="EMBL/GenBank/DDBJ databases">
        <authorList>
            <person name="Girao M."/>
            <person name="Carvalho M.F."/>
        </authorList>
    </citation>
    <scope>NUCLEOTIDE SEQUENCE [LARGE SCALE GENOMIC DNA]</scope>
    <source>
        <strain evidence="4 5">CC-R104</strain>
    </source>
</reference>
<dbReference type="SUPFAM" id="SSF46785">
    <property type="entry name" value="Winged helix' DNA-binding domain"/>
    <property type="match status" value="1"/>
</dbReference>
<dbReference type="InterPro" id="IPR036421">
    <property type="entry name" value="Fe_dep_repressor_sf"/>
</dbReference>
<dbReference type="InterPro" id="IPR022689">
    <property type="entry name" value="Iron_dep_repressor"/>
</dbReference>
<dbReference type="Proteomes" id="UP001331936">
    <property type="component" value="Unassembled WGS sequence"/>
</dbReference>
<dbReference type="SMART" id="SM00529">
    <property type="entry name" value="HTH_DTXR"/>
    <property type="match status" value="1"/>
</dbReference>
<dbReference type="Gene3D" id="1.10.10.10">
    <property type="entry name" value="Winged helix-like DNA-binding domain superfamily/Winged helix DNA-binding domain"/>
    <property type="match status" value="1"/>
</dbReference>
<sequence length="237" mass="26215">MPNTTGSPPPRHPCPVCGGFTHPAAVEDYLAALYRLTGRREDTSTTALATRLGWPLPTVSTMHRRQGAAGLIVHPTTHRTELTGHGRHHARNVVRRNRLVKTFLAERLSLPWTELPIEADRLEHAVGMRLEARLDRALGYPRSDPFGSPIPLPAEDQGESWPDLLTAVLPCRRFTVLRIADHDPAVLELLAEAHIGLHTVLTDVVFDPDTDLVCFDSARHRHILPLACAQQVHGRSG</sequence>
<dbReference type="PANTHER" id="PTHR33238:SF11">
    <property type="entry name" value="TRANSCRIPTIONAL REGULATOR MNTR"/>
    <property type="match status" value="1"/>
</dbReference>